<accession>A0A0F5PSF6</accession>
<dbReference type="SUPFAM" id="SSF54593">
    <property type="entry name" value="Glyoxalase/Bleomycin resistance protein/Dihydroxybiphenyl dioxygenase"/>
    <property type="match status" value="1"/>
</dbReference>
<evidence type="ECO:0000259" key="1">
    <source>
        <dbReference type="PROSITE" id="PS51819"/>
    </source>
</evidence>
<dbReference type="Proteomes" id="UP000182258">
    <property type="component" value="Unassembled WGS sequence"/>
</dbReference>
<reference evidence="2 4" key="1">
    <citation type="submission" date="2015-03" db="EMBL/GenBank/DDBJ databases">
        <authorList>
            <person name="Lepp D."/>
            <person name="Hassan Y.I."/>
            <person name="Li X.-Z."/>
            <person name="Zhou T."/>
        </authorList>
    </citation>
    <scope>NUCLEOTIDE SEQUENCE [LARGE SCALE GENOMIC DNA]</scope>
    <source>
        <strain evidence="2 4">Cr7-05</strain>
    </source>
</reference>
<proteinExistence type="predicted"/>
<dbReference type="OrthoDB" id="2453533at2"/>
<dbReference type="RefSeq" id="WP_046172388.1">
    <property type="nucleotide sequence ID" value="NZ_FOMB01000001.1"/>
</dbReference>
<feature type="domain" description="VOC" evidence="1">
    <location>
        <begin position="3"/>
        <end position="111"/>
    </location>
</feature>
<evidence type="ECO:0000313" key="3">
    <source>
        <dbReference type="EMBL" id="SFB95788.1"/>
    </source>
</evidence>
<dbReference type="PROSITE" id="PS51819">
    <property type="entry name" value="VOC"/>
    <property type="match status" value="1"/>
</dbReference>
<dbReference type="EMBL" id="FOMB01000001">
    <property type="protein sequence ID" value="SFB95788.1"/>
    <property type="molecule type" value="Genomic_DNA"/>
</dbReference>
<dbReference type="CDD" id="cd06587">
    <property type="entry name" value="VOC"/>
    <property type="match status" value="1"/>
</dbReference>
<dbReference type="Gene3D" id="3.10.180.10">
    <property type="entry name" value="2,3-Dihydroxybiphenyl 1,2-Dioxygenase, domain 1"/>
    <property type="match status" value="1"/>
</dbReference>
<organism evidence="3 5">
    <name type="scientific">Devosia psychrophila</name>
    <dbReference type="NCBI Taxonomy" id="728005"/>
    <lineage>
        <taxon>Bacteria</taxon>
        <taxon>Pseudomonadati</taxon>
        <taxon>Pseudomonadota</taxon>
        <taxon>Alphaproteobacteria</taxon>
        <taxon>Hyphomicrobiales</taxon>
        <taxon>Devosiaceae</taxon>
        <taxon>Devosia</taxon>
    </lineage>
</organism>
<dbReference type="InterPro" id="IPR037523">
    <property type="entry name" value="VOC_core"/>
</dbReference>
<dbReference type="EMBL" id="LAPV01000159">
    <property type="protein sequence ID" value="KKC31612.1"/>
    <property type="molecule type" value="Genomic_DNA"/>
</dbReference>
<evidence type="ECO:0000313" key="2">
    <source>
        <dbReference type="EMBL" id="KKC31612.1"/>
    </source>
</evidence>
<evidence type="ECO:0000313" key="5">
    <source>
        <dbReference type="Proteomes" id="UP000182258"/>
    </source>
</evidence>
<keyword evidence="4" id="KW-1185">Reference proteome</keyword>
<protein>
    <recommendedName>
        <fullName evidence="1">VOC domain-containing protein</fullName>
    </recommendedName>
</protein>
<reference evidence="3 5" key="2">
    <citation type="submission" date="2016-10" db="EMBL/GenBank/DDBJ databases">
        <authorList>
            <person name="de Groot N.N."/>
        </authorList>
    </citation>
    <scope>NUCLEOTIDE SEQUENCE [LARGE SCALE GENOMIC DNA]</scope>
    <source>
        <strain evidence="3 5">CGMCC 1.10210</strain>
    </source>
</reference>
<dbReference type="Proteomes" id="UP000033519">
    <property type="component" value="Unassembled WGS sequence"/>
</dbReference>
<dbReference type="AlphaFoldDB" id="A0A0F5PSF6"/>
<evidence type="ECO:0000313" key="4">
    <source>
        <dbReference type="Proteomes" id="UP000033519"/>
    </source>
</evidence>
<dbReference type="InterPro" id="IPR004360">
    <property type="entry name" value="Glyas_Fos-R_dOase_dom"/>
</dbReference>
<dbReference type="STRING" id="728005.SAMN04488059_101185"/>
<dbReference type="InterPro" id="IPR029068">
    <property type="entry name" value="Glyas_Bleomycin-R_OHBP_Dase"/>
</dbReference>
<dbReference type="Pfam" id="PF00903">
    <property type="entry name" value="Glyoxalase"/>
    <property type="match status" value="1"/>
</dbReference>
<gene>
    <name evidence="3" type="ORF">SAMN04488059_101185</name>
    <name evidence="2" type="ORF">WH91_18020</name>
</gene>
<name>A0A0F5PSF6_9HYPH</name>
<dbReference type="PATRIC" id="fig|728005.3.peg.1837"/>
<sequence>MTITNALAGIAVDDINEALDYYERLFGRPADARPMNDVAEWKLPGGGWVHVATDADRAGASSLTLVVDDLAEELGRLSLHGLTPVAKAMGDFFKTAKFRDPDGNQIVFSQPQHGTY</sequence>